<reference evidence="2 3" key="1">
    <citation type="submission" date="2021-08" db="EMBL/GenBank/DDBJ databases">
        <authorList>
            <person name="Tuo L."/>
        </authorList>
    </citation>
    <scope>NUCLEOTIDE SEQUENCE [LARGE SCALE GENOMIC DNA]</scope>
    <source>
        <strain evidence="2 3">JCM 31229</strain>
    </source>
</reference>
<dbReference type="Proteomes" id="UP000706039">
    <property type="component" value="Unassembled WGS sequence"/>
</dbReference>
<dbReference type="RefSeq" id="WP_222989848.1">
    <property type="nucleotide sequence ID" value="NZ_JAINVV010000004.1"/>
</dbReference>
<sequence length="107" mass="11191">MEAQQSLFARSDTLFGICEALGQDFGFNPNYLRVALAAVVIWSPVGAIAGYAAAGAVVLLSRLVFPAPRSAQADQTDTQDEIATPAMLPAPRGRSEVADAEMLPIAA</sequence>
<dbReference type="EMBL" id="JAINVV010000004">
    <property type="protein sequence ID" value="MBY8822796.1"/>
    <property type="molecule type" value="Genomic_DNA"/>
</dbReference>
<keyword evidence="1" id="KW-0472">Membrane</keyword>
<keyword evidence="3" id="KW-1185">Reference proteome</keyword>
<evidence type="ECO:0000313" key="2">
    <source>
        <dbReference type="EMBL" id="MBY8822796.1"/>
    </source>
</evidence>
<gene>
    <name evidence="2" type="ORF">K7G82_10865</name>
</gene>
<evidence type="ECO:0000256" key="1">
    <source>
        <dbReference type="SAM" id="Phobius"/>
    </source>
</evidence>
<organism evidence="2 3">
    <name type="scientific">Sphingomonas colocasiae</name>
    <dbReference type="NCBI Taxonomy" id="1848973"/>
    <lineage>
        <taxon>Bacteria</taxon>
        <taxon>Pseudomonadati</taxon>
        <taxon>Pseudomonadota</taxon>
        <taxon>Alphaproteobacteria</taxon>
        <taxon>Sphingomonadales</taxon>
        <taxon>Sphingomonadaceae</taxon>
        <taxon>Sphingomonas</taxon>
    </lineage>
</organism>
<keyword evidence="1" id="KW-0812">Transmembrane</keyword>
<feature type="transmembrane region" description="Helical" evidence="1">
    <location>
        <begin position="34"/>
        <end position="60"/>
    </location>
</feature>
<proteinExistence type="predicted"/>
<accession>A0ABS7PNK3</accession>
<comment type="caution">
    <text evidence="2">The sequence shown here is derived from an EMBL/GenBank/DDBJ whole genome shotgun (WGS) entry which is preliminary data.</text>
</comment>
<evidence type="ECO:0000313" key="3">
    <source>
        <dbReference type="Proteomes" id="UP000706039"/>
    </source>
</evidence>
<keyword evidence="1" id="KW-1133">Transmembrane helix</keyword>
<name>A0ABS7PNK3_9SPHN</name>
<protein>
    <submittedName>
        <fullName evidence="2">PspC domain-containing protein</fullName>
    </submittedName>
</protein>